<feature type="compositionally biased region" description="Basic and acidic residues" evidence="1">
    <location>
        <begin position="452"/>
        <end position="479"/>
    </location>
</feature>
<feature type="compositionally biased region" description="Acidic residues" evidence="1">
    <location>
        <begin position="1"/>
        <end position="23"/>
    </location>
</feature>
<feature type="compositionally biased region" description="Acidic residues" evidence="1">
    <location>
        <begin position="374"/>
        <end position="385"/>
    </location>
</feature>
<feature type="region of interest" description="Disordered" evidence="1">
    <location>
        <begin position="65"/>
        <end position="90"/>
    </location>
</feature>
<feature type="region of interest" description="Disordered" evidence="1">
    <location>
        <begin position="781"/>
        <end position="817"/>
    </location>
</feature>
<feature type="compositionally biased region" description="Basic and acidic residues" evidence="1">
    <location>
        <begin position="623"/>
        <end position="648"/>
    </location>
</feature>
<gene>
    <name evidence="2" type="ORF">JR316_004928</name>
</gene>
<feature type="compositionally biased region" description="Basic and acidic residues" evidence="1">
    <location>
        <begin position="400"/>
        <end position="410"/>
    </location>
</feature>
<comment type="caution">
    <text evidence="2">The sequence shown here is derived from an EMBL/GenBank/DDBJ whole genome shotgun (WGS) entry which is preliminary data.</text>
</comment>
<evidence type="ECO:0000256" key="1">
    <source>
        <dbReference type="SAM" id="MobiDB-lite"/>
    </source>
</evidence>
<evidence type="ECO:0000313" key="2">
    <source>
        <dbReference type="EMBL" id="KAG5170539.1"/>
    </source>
</evidence>
<feature type="compositionally biased region" description="Polar residues" evidence="1">
    <location>
        <begin position="683"/>
        <end position="696"/>
    </location>
</feature>
<name>A0A8H8CMZ5_PSICU</name>
<feature type="region of interest" description="Disordered" evidence="1">
    <location>
        <begin position="288"/>
        <end position="319"/>
    </location>
</feature>
<proteinExistence type="predicted"/>
<dbReference type="AlphaFoldDB" id="A0A8H8CMZ5"/>
<feature type="compositionally biased region" description="Polar residues" evidence="1">
    <location>
        <begin position="216"/>
        <end position="227"/>
    </location>
</feature>
<feature type="compositionally biased region" description="Basic residues" evidence="1">
    <location>
        <begin position="601"/>
        <end position="612"/>
    </location>
</feature>
<accession>A0A8H8CMZ5</accession>
<organism evidence="2">
    <name type="scientific">Psilocybe cubensis</name>
    <name type="common">Psychedelic mushroom</name>
    <name type="synonym">Stropharia cubensis</name>
    <dbReference type="NCBI Taxonomy" id="181762"/>
    <lineage>
        <taxon>Eukaryota</taxon>
        <taxon>Fungi</taxon>
        <taxon>Dikarya</taxon>
        <taxon>Basidiomycota</taxon>
        <taxon>Agaricomycotina</taxon>
        <taxon>Agaricomycetes</taxon>
        <taxon>Agaricomycetidae</taxon>
        <taxon>Agaricales</taxon>
        <taxon>Agaricineae</taxon>
        <taxon>Strophariaceae</taxon>
        <taxon>Psilocybe</taxon>
    </lineage>
</organism>
<feature type="region of interest" description="Disordered" evidence="1">
    <location>
        <begin position="334"/>
        <end position="759"/>
    </location>
</feature>
<reference evidence="2" key="1">
    <citation type="submission" date="2021-02" db="EMBL/GenBank/DDBJ databases">
        <title>Psilocybe cubensis genome.</title>
        <authorList>
            <person name="Mckernan K.J."/>
            <person name="Crawford S."/>
            <person name="Trippe A."/>
            <person name="Kane L.T."/>
            <person name="Mclaughlin S."/>
        </authorList>
    </citation>
    <scope>NUCLEOTIDE SEQUENCE [LARGE SCALE GENOMIC DNA]</scope>
    <source>
        <strain evidence="2">MGC-MH-2018</strain>
    </source>
</reference>
<feature type="compositionally biased region" description="Basic and acidic residues" evidence="1">
    <location>
        <begin position="671"/>
        <end position="680"/>
    </location>
</feature>
<feature type="region of interest" description="Disordered" evidence="1">
    <location>
        <begin position="1"/>
        <end position="26"/>
    </location>
</feature>
<dbReference type="EMBL" id="JAFIQS010000004">
    <property type="protein sequence ID" value="KAG5170539.1"/>
    <property type="molecule type" value="Genomic_DNA"/>
</dbReference>
<protein>
    <submittedName>
        <fullName evidence="2">Uncharacterized protein</fullName>
    </submittedName>
</protein>
<feature type="region of interest" description="Disordered" evidence="1">
    <location>
        <begin position="113"/>
        <end position="255"/>
    </location>
</feature>
<feature type="compositionally biased region" description="Pro residues" evidence="1">
    <location>
        <begin position="793"/>
        <end position="803"/>
    </location>
</feature>
<feature type="compositionally biased region" description="Polar residues" evidence="1">
    <location>
        <begin position="71"/>
        <end position="82"/>
    </location>
</feature>
<dbReference type="OrthoDB" id="3271227at2759"/>
<feature type="compositionally biased region" description="Basic residues" evidence="1">
    <location>
        <begin position="148"/>
        <end position="160"/>
    </location>
</feature>
<sequence length="857" mass="93842">MDADESNIFEDEVIADSEEETEQNELRNQEYGTFQKASSISAFTTAGYPQRGTFSAISAFSGDASVLAPNDPSTIEPGTSSRAGDKESNTSIISNADSFLDGLSATINIADRAKMRQRSQKQAVSDVIELTSDEDDELIWKPSTSKEKKAKSSTKSKSKKKEVVPQKAGTSTDTDAVSAPKTKPRPRPRPIPKQPRYGEADTSSSFVPDIPIATPSMHTAQLISSLPPSDPPQHTEPEPQYPGITTLQPSSPNSLFNEGVSIRNTDMEVDELASDVPYRNNANYFDDDYISPRKMPPPPTFFAGSSSSSMGGGKGDEPITFLVPQQDIVDLTMLPPTIAPAVQKKEPKPKKPKKKKEAEHDYDYDFVSAPLPILDEDDQDEDFDPTGDGNAKKKKKGKGKEKGKEKEKPAKKSKAKSKASDDSTSPGSGGAQVEVVITSKPPKSKGKGKAAINEEDKEMRTEPPLDGGNKESFKSREFIEDSDEDDPIRLVGSVPNPPSPLVPITPAGPSRTIVKDTKSPTSLKIRLPGTSSSRTPAQDLDSDTEMKEAIPSKSKGNKKRKTVVDSDEEEDFYVEEKETPAKEATSASKKRKVDGSERKEKSKSKSKNKGKGKQVVLSDEEKDMMLAEELEKPIEQKKSKEGSPGKDTVDDEEANPFQDNHSNDSPPLKSTPEEVVKGGKENTAPSTSRPQPQSAFVTPRPSRPIPVNRDGTTPLYARYEIAPRRSSLPMSELIRRANSMPGSPFPTPHPTSASASKLKPLIARTPTSTAYSPYLKSSRSLLSKIAPLHPNRRTPPPPPPPPPPRKKSKKEIEMEEKWEEEMIEELGGMEEWAALTDAERREMRKVKWAREQGGWDE</sequence>
<feature type="compositionally biased region" description="Polar residues" evidence="1">
    <location>
        <begin position="243"/>
        <end position="255"/>
    </location>
</feature>